<evidence type="ECO:0000313" key="7">
    <source>
        <dbReference type="EMBL" id="HIV14253.1"/>
    </source>
</evidence>
<dbReference type="SUPFAM" id="SSF53850">
    <property type="entry name" value="Periplasmic binding protein-like II"/>
    <property type="match status" value="1"/>
</dbReference>
<keyword evidence="1" id="KW-1003">Cell membrane</keyword>
<dbReference type="InterPro" id="IPR050490">
    <property type="entry name" value="Bact_solute-bd_prot1"/>
</dbReference>
<dbReference type="AlphaFoldDB" id="A0A9D1NXR4"/>
<gene>
    <name evidence="7" type="ORF">IAA63_14105</name>
</gene>
<feature type="chain" id="PRO_5039608487" evidence="6">
    <location>
        <begin position="23"/>
        <end position="358"/>
    </location>
</feature>
<evidence type="ECO:0000313" key="8">
    <source>
        <dbReference type="Proteomes" id="UP000886723"/>
    </source>
</evidence>
<keyword evidence="5" id="KW-0449">Lipoprotein</keyword>
<sequence>MKKRLFYFCIAMGIGLTGCGSADQMSGEVVQTNDSLTICALDTDQYLSLEEPLAEYRKRYPDVEIKIKTVAFDDLANQKKEVASELMAGEGADFYMNPGNILEDVYKAQEAGAFENLMPWFQEMEGFSEENYMSGTFDLYEHTDACYIFPSTVSATTLAIRKDMQENLGIDVNSWSNASDLLDTIEKFYETYPEEQPFLDMEAYTNFLYGYGYDTSDGMKNAEILDMPVFRKDMELYKKQAYRDGKYVVEQDALDYESEKEKLYRGETIHLGKWIYSDIGEYILMGGEEIADLAYFFGADGTMFVSASEDYAISSNSANKENAFHLLEIILEQQAENPQMLFPSSNKEVSKEYLRQQK</sequence>
<dbReference type="Gene3D" id="3.40.190.10">
    <property type="entry name" value="Periplasmic binding protein-like II"/>
    <property type="match status" value="1"/>
</dbReference>
<accession>A0A9D1NXR4</accession>
<dbReference type="EMBL" id="DVON01000292">
    <property type="protein sequence ID" value="HIV14253.1"/>
    <property type="molecule type" value="Genomic_DNA"/>
</dbReference>
<dbReference type="PROSITE" id="PS51257">
    <property type="entry name" value="PROKAR_LIPOPROTEIN"/>
    <property type="match status" value="1"/>
</dbReference>
<feature type="signal peptide" evidence="6">
    <location>
        <begin position="1"/>
        <end position="22"/>
    </location>
</feature>
<feature type="non-terminal residue" evidence="7">
    <location>
        <position position="358"/>
    </location>
</feature>
<evidence type="ECO:0000256" key="4">
    <source>
        <dbReference type="ARBA" id="ARBA00023139"/>
    </source>
</evidence>
<protein>
    <submittedName>
        <fullName evidence="7">Carbohydrate ABC transporter substrate-binding protein</fullName>
    </submittedName>
</protein>
<dbReference type="PANTHER" id="PTHR43649">
    <property type="entry name" value="ARABINOSE-BINDING PROTEIN-RELATED"/>
    <property type="match status" value="1"/>
</dbReference>
<reference evidence="7" key="2">
    <citation type="journal article" date="2021" name="PeerJ">
        <title>Extensive microbial diversity within the chicken gut microbiome revealed by metagenomics and culture.</title>
        <authorList>
            <person name="Gilroy R."/>
            <person name="Ravi A."/>
            <person name="Getino M."/>
            <person name="Pursley I."/>
            <person name="Horton D.L."/>
            <person name="Alikhan N.F."/>
            <person name="Baker D."/>
            <person name="Gharbi K."/>
            <person name="Hall N."/>
            <person name="Watson M."/>
            <person name="Adriaenssens E.M."/>
            <person name="Foster-Nyarko E."/>
            <person name="Jarju S."/>
            <person name="Secka A."/>
            <person name="Antonio M."/>
            <person name="Oren A."/>
            <person name="Chaudhuri R.R."/>
            <person name="La Ragione R."/>
            <person name="Hildebrand F."/>
            <person name="Pallen M.J."/>
        </authorList>
    </citation>
    <scope>NUCLEOTIDE SEQUENCE</scope>
    <source>
        <strain evidence="7">ChiBcec2-4451</strain>
    </source>
</reference>
<keyword evidence="2 6" id="KW-0732">Signal</keyword>
<keyword evidence="3" id="KW-0472">Membrane</keyword>
<evidence type="ECO:0000256" key="6">
    <source>
        <dbReference type="SAM" id="SignalP"/>
    </source>
</evidence>
<keyword evidence="4" id="KW-0564">Palmitate</keyword>
<dbReference type="Proteomes" id="UP000886723">
    <property type="component" value="Unassembled WGS sequence"/>
</dbReference>
<evidence type="ECO:0000256" key="5">
    <source>
        <dbReference type="ARBA" id="ARBA00023288"/>
    </source>
</evidence>
<evidence type="ECO:0000256" key="1">
    <source>
        <dbReference type="ARBA" id="ARBA00022475"/>
    </source>
</evidence>
<comment type="caution">
    <text evidence="7">The sequence shown here is derived from an EMBL/GenBank/DDBJ whole genome shotgun (WGS) entry which is preliminary data.</text>
</comment>
<dbReference type="InterPro" id="IPR006059">
    <property type="entry name" value="SBP"/>
</dbReference>
<reference evidence="7" key="1">
    <citation type="submission" date="2020-10" db="EMBL/GenBank/DDBJ databases">
        <authorList>
            <person name="Gilroy R."/>
        </authorList>
    </citation>
    <scope>NUCLEOTIDE SEQUENCE</scope>
    <source>
        <strain evidence="7">ChiBcec2-4451</strain>
    </source>
</reference>
<evidence type="ECO:0000256" key="2">
    <source>
        <dbReference type="ARBA" id="ARBA00022729"/>
    </source>
</evidence>
<dbReference type="Pfam" id="PF01547">
    <property type="entry name" value="SBP_bac_1"/>
    <property type="match status" value="1"/>
</dbReference>
<organism evidence="7 8">
    <name type="scientific">Candidatus Pullilachnospira stercoravium</name>
    <dbReference type="NCBI Taxonomy" id="2840913"/>
    <lineage>
        <taxon>Bacteria</taxon>
        <taxon>Bacillati</taxon>
        <taxon>Bacillota</taxon>
        <taxon>Clostridia</taxon>
        <taxon>Lachnospirales</taxon>
        <taxon>Lachnospiraceae</taxon>
        <taxon>Lachnospiraceae incertae sedis</taxon>
        <taxon>Candidatus Pullilachnospira</taxon>
    </lineage>
</organism>
<dbReference type="PANTHER" id="PTHR43649:SF33">
    <property type="entry name" value="POLYGALACTURONAN_RHAMNOGALACTURONAN-BINDING PROTEIN YTCQ"/>
    <property type="match status" value="1"/>
</dbReference>
<evidence type="ECO:0000256" key="3">
    <source>
        <dbReference type="ARBA" id="ARBA00023136"/>
    </source>
</evidence>
<name>A0A9D1NXR4_9FIRM</name>
<proteinExistence type="predicted"/>